<gene>
    <name evidence="4" type="ORF">FYJ71_03945</name>
</gene>
<dbReference type="SUPFAM" id="SSF82771">
    <property type="entry name" value="GIY-YIG endonuclease"/>
    <property type="match status" value="1"/>
</dbReference>
<proteinExistence type="inferred from homology"/>
<keyword evidence="5" id="KW-1185">Reference proteome</keyword>
<evidence type="ECO:0000256" key="2">
    <source>
        <dbReference type="SAM" id="Coils"/>
    </source>
</evidence>
<protein>
    <submittedName>
        <fullName evidence="4">GIY-YIG nuclease family protein</fullName>
    </submittedName>
</protein>
<sequence length="96" mass="11378">MFTYIIRCMDDSLYCGYTTDIDRRIDEHKCSIGSKYVRARKYKKTEIVFQLKSKSDAMKLEKRIKKLKKQEKEKLITGDLSLISSFEIDFSVYFLG</sequence>
<dbReference type="InterPro" id="IPR035901">
    <property type="entry name" value="GIY-YIG_endonuc_sf"/>
</dbReference>
<dbReference type="Pfam" id="PF01541">
    <property type="entry name" value="GIY-YIG"/>
    <property type="match status" value="1"/>
</dbReference>
<evidence type="ECO:0000313" key="4">
    <source>
        <dbReference type="EMBL" id="MST62127.1"/>
    </source>
</evidence>
<reference evidence="4 5" key="1">
    <citation type="submission" date="2019-08" db="EMBL/GenBank/DDBJ databases">
        <title>In-depth cultivation of the pig gut microbiome towards novel bacterial diversity and tailored functional studies.</title>
        <authorList>
            <person name="Wylensek D."/>
            <person name="Hitch T.C.A."/>
            <person name="Clavel T."/>
        </authorList>
    </citation>
    <scope>NUCLEOTIDE SEQUENCE [LARGE SCALE GENOMIC DNA]</scope>
    <source>
        <strain evidence="4 5">WCA-SAB-591-4A-A</strain>
    </source>
</reference>
<dbReference type="PANTHER" id="PTHR34477">
    <property type="entry name" value="UPF0213 PROTEIN YHBQ"/>
    <property type="match status" value="1"/>
</dbReference>
<accession>A0A6N7XFJ9</accession>
<evidence type="ECO:0000256" key="1">
    <source>
        <dbReference type="ARBA" id="ARBA00007435"/>
    </source>
</evidence>
<evidence type="ECO:0000259" key="3">
    <source>
        <dbReference type="PROSITE" id="PS50164"/>
    </source>
</evidence>
<feature type="coiled-coil region" evidence="2">
    <location>
        <begin position="50"/>
        <end position="77"/>
    </location>
</feature>
<dbReference type="AlphaFoldDB" id="A0A6N7XFJ9"/>
<dbReference type="EMBL" id="VUNE01000001">
    <property type="protein sequence ID" value="MST62127.1"/>
    <property type="molecule type" value="Genomic_DNA"/>
</dbReference>
<comment type="caution">
    <text evidence="4">The sequence shown here is derived from an EMBL/GenBank/DDBJ whole genome shotgun (WGS) entry which is preliminary data.</text>
</comment>
<comment type="similarity">
    <text evidence="1">Belongs to the UPF0213 family.</text>
</comment>
<dbReference type="InterPro" id="IPR050190">
    <property type="entry name" value="UPF0213_domain"/>
</dbReference>
<dbReference type="PANTHER" id="PTHR34477:SF1">
    <property type="entry name" value="UPF0213 PROTEIN YHBQ"/>
    <property type="match status" value="1"/>
</dbReference>
<dbReference type="PROSITE" id="PS50164">
    <property type="entry name" value="GIY_YIG"/>
    <property type="match status" value="1"/>
</dbReference>
<name>A0A6N7XFJ9_9FIRM</name>
<organism evidence="4 5">
    <name type="scientific">Peptostreptococcus porci</name>
    <dbReference type="NCBI Taxonomy" id="2652282"/>
    <lineage>
        <taxon>Bacteria</taxon>
        <taxon>Bacillati</taxon>
        <taxon>Bacillota</taxon>
        <taxon>Clostridia</taxon>
        <taxon>Peptostreptococcales</taxon>
        <taxon>Peptostreptococcaceae</taxon>
        <taxon>Peptostreptococcus</taxon>
    </lineage>
</organism>
<evidence type="ECO:0000313" key="5">
    <source>
        <dbReference type="Proteomes" id="UP000440713"/>
    </source>
</evidence>
<dbReference type="CDD" id="cd10456">
    <property type="entry name" value="GIY-YIG_UPF0213"/>
    <property type="match status" value="1"/>
</dbReference>
<dbReference type="RefSeq" id="WP_154537479.1">
    <property type="nucleotide sequence ID" value="NZ_JAQYHJ010000031.1"/>
</dbReference>
<dbReference type="Gene3D" id="3.40.1440.10">
    <property type="entry name" value="GIY-YIG endonuclease"/>
    <property type="match status" value="1"/>
</dbReference>
<keyword evidence="2" id="KW-0175">Coiled coil</keyword>
<dbReference type="InterPro" id="IPR000305">
    <property type="entry name" value="GIY-YIG_endonuc"/>
</dbReference>
<dbReference type="Proteomes" id="UP000440713">
    <property type="component" value="Unassembled WGS sequence"/>
</dbReference>
<feature type="domain" description="GIY-YIG" evidence="3">
    <location>
        <begin position="1"/>
        <end position="74"/>
    </location>
</feature>